<evidence type="ECO:0000313" key="2">
    <source>
        <dbReference type="EMBL" id="CRZ05341.1"/>
    </source>
</evidence>
<accession>A0A0H5QUW4</accession>
<feature type="region of interest" description="Disordered" evidence="1">
    <location>
        <begin position="96"/>
        <end position="150"/>
    </location>
</feature>
<feature type="region of interest" description="Disordered" evidence="1">
    <location>
        <begin position="1"/>
        <end position="20"/>
    </location>
</feature>
<proteinExistence type="predicted"/>
<protein>
    <submittedName>
        <fullName evidence="2">Uncharacterized protein</fullName>
    </submittedName>
</protein>
<feature type="compositionally biased region" description="Basic and acidic residues" evidence="1">
    <location>
        <begin position="112"/>
        <end position="126"/>
    </location>
</feature>
<dbReference type="AlphaFoldDB" id="A0A0H5QUW4"/>
<feature type="compositionally biased region" description="Basic and acidic residues" evidence="1">
    <location>
        <begin position="138"/>
        <end position="150"/>
    </location>
</feature>
<reference evidence="2" key="1">
    <citation type="submission" date="2015-04" db="EMBL/GenBank/DDBJ databases">
        <title>The genome sequence of the plant pathogenic Rhizarian Plasmodiophora brassicae reveals insights in its biotrophic life cycle and the origin of chitin synthesis.</title>
        <authorList>
            <person name="Schwelm A."/>
            <person name="Fogelqvist J."/>
            <person name="Knaust A."/>
            <person name="Julke S."/>
            <person name="Lilja T."/>
            <person name="Dhandapani V."/>
            <person name="Bonilla-Rosso G."/>
            <person name="Karlsson M."/>
            <person name="Shevchenko A."/>
            <person name="Choi S.R."/>
            <person name="Kim H.G."/>
            <person name="Park J.Y."/>
            <person name="Lim Y.P."/>
            <person name="Ludwig-Muller J."/>
            <person name="Dixelius C."/>
        </authorList>
    </citation>
    <scope>NUCLEOTIDE SEQUENCE</scope>
    <source>
        <tissue evidence="2">Potato root galls</tissue>
    </source>
</reference>
<sequence>METLPVNMDSPPTDPISAPDMEIIGPISAQVLSTIDQVKQHTDDMKRNIQRRSSLTSKAGEPTRKPLHPMAHLPPLFYPGSSYSRMYDQKKEADVATATVSESVPTAGKTSKVSEQKKEETKETPKTKPKMKQQALKIKAEVKGGGKRETGYSNPIRIWVCANSRCVEKPSEKKQKL</sequence>
<evidence type="ECO:0000256" key="1">
    <source>
        <dbReference type="SAM" id="MobiDB-lite"/>
    </source>
</evidence>
<organism evidence="2">
    <name type="scientific">Spongospora subterranea</name>
    <dbReference type="NCBI Taxonomy" id="70186"/>
    <lineage>
        <taxon>Eukaryota</taxon>
        <taxon>Sar</taxon>
        <taxon>Rhizaria</taxon>
        <taxon>Endomyxa</taxon>
        <taxon>Phytomyxea</taxon>
        <taxon>Plasmodiophorida</taxon>
        <taxon>Plasmodiophoridae</taxon>
        <taxon>Spongospora</taxon>
    </lineage>
</organism>
<feature type="region of interest" description="Disordered" evidence="1">
    <location>
        <begin position="42"/>
        <end position="74"/>
    </location>
</feature>
<dbReference type="EMBL" id="HACM01004899">
    <property type="protein sequence ID" value="CRZ05341.1"/>
    <property type="molecule type" value="Transcribed_RNA"/>
</dbReference>
<name>A0A0H5QUW4_9EUKA</name>